<name>A0A382VXE9_9ZZZZ</name>
<dbReference type="Gene3D" id="3.20.20.60">
    <property type="entry name" value="Phosphoenolpyruvate-binding domains"/>
    <property type="match status" value="1"/>
</dbReference>
<dbReference type="InterPro" id="IPR040442">
    <property type="entry name" value="Pyrv_kinase-like_dom_sf"/>
</dbReference>
<dbReference type="PANTHER" id="PTHR30502">
    <property type="entry name" value="2-KETO-3-DEOXY-L-RHAMNONATE ALDOLASE"/>
    <property type="match status" value="1"/>
</dbReference>
<protein>
    <submittedName>
        <fullName evidence="1">Uncharacterized protein</fullName>
    </submittedName>
</protein>
<dbReference type="GO" id="GO:0005737">
    <property type="term" value="C:cytoplasm"/>
    <property type="evidence" value="ECO:0007669"/>
    <property type="project" value="TreeGrafter"/>
</dbReference>
<dbReference type="SUPFAM" id="SSF51621">
    <property type="entry name" value="Phosphoenolpyruvate/pyruvate domain"/>
    <property type="match status" value="1"/>
</dbReference>
<dbReference type="GO" id="GO:0016832">
    <property type="term" value="F:aldehyde-lyase activity"/>
    <property type="evidence" value="ECO:0007669"/>
    <property type="project" value="TreeGrafter"/>
</dbReference>
<dbReference type="InterPro" id="IPR015813">
    <property type="entry name" value="Pyrv/PenolPyrv_kinase-like_dom"/>
</dbReference>
<dbReference type="PANTHER" id="PTHR30502:SF0">
    <property type="entry name" value="PHOSPHOENOLPYRUVATE CARBOXYLASE FAMILY PROTEIN"/>
    <property type="match status" value="1"/>
</dbReference>
<proteinExistence type="predicted"/>
<reference evidence="1" key="1">
    <citation type="submission" date="2018-05" db="EMBL/GenBank/DDBJ databases">
        <authorList>
            <person name="Lanie J.A."/>
            <person name="Ng W.-L."/>
            <person name="Kazmierczak K.M."/>
            <person name="Andrzejewski T.M."/>
            <person name="Davidsen T.M."/>
            <person name="Wayne K.J."/>
            <person name="Tettelin H."/>
            <person name="Glass J.I."/>
            <person name="Rusch D."/>
            <person name="Podicherti R."/>
            <person name="Tsui H.-C.T."/>
            <person name="Winkler M.E."/>
        </authorList>
    </citation>
    <scope>NUCLEOTIDE SEQUENCE</scope>
</reference>
<sequence length="97" mass="10688">MVEEISAVEGGDVIYIGPYDLSQTMGLPGEVEHPLVLKKMELTFSQIHKYGKIPGSFANSPAQARRLYDMGVNFLTVETDGTVLRTAFEKLKKTIGI</sequence>
<dbReference type="EMBL" id="UINC01155365">
    <property type="protein sequence ID" value="SVD51173.1"/>
    <property type="molecule type" value="Genomic_DNA"/>
</dbReference>
<gene>
    <name evidence="1" type="ORF">METZ01_LOCUS404027</name>
</gene>
<evidence type="ECO:0000313" key="1">
    <source>
        <dbReference type="EMBL" id="SVD51173.1"/>
    </source>
</evidence>
<accession>A0A382VXE9</accession>
<organism evidence="1">
    <name type="scientific">marine metagenome</name>
    <dbReference type="NCBI Taxonomy" id="408172"/>
    <lineage>
        <taxon>unclassified sequences</taxon>
        <taxon>metagenomes</taxon>
        <taxon>ecological metagenomes</taxon>
    </lineage>
</organism>
<dbReference type="AlphaFoldDB" id="A0A382VXE9"/>
<dbReference type="InterPro" id="IPR050251">
    <property type="entry name" value="HpcH-HpaI_aldolase"/>
</dbReference>